<reference evidence="3 4" key="1">
    <citation type="journal article" date="2016" name="Mol. Biol. Evol.">
        <title>Comparative Genomics of Early-Diverging Mushroom-Forming Fungi Provides Insights into the Origins of Lignocellulose Decay Capabilities.</title>
        <authorList>
            <person name="Nagy L.G."/>
            <person name="Riley R."/>
            <person name="Tritt A."/>
            <person name="Adam C."/>
            <person name="Daum C."/>
            <person name="Floudas D."/>
            <person name="Sun H."/>
            <person name="Yadav J.S."/>
            <person name="Pangilinan J."/>
            <person name="Larsson K.H."/>
            <person name="Matsuura K."/>
            <person name="Barry K."/>
            <person name="Labutti K."/>
            <person name="Kuo R."/>
            <person name="Ohm R.A."/>
            <person name="Bhattacharya S.S."/>
            <person name="Shirouzu T."/>
            <person name="Yoshinaga Y."/>
            <person name="Martin F.M."/>
            <person name="Grigoriev I.V."/>
            <person name="Hibbett D.S."/>
        </authorList>
    </citation>
    <scope>NUCLEOTIDE SEQUENCE [LARGE SCALE GENOMIC DNA]</scope>
    <source>
        <strain evidence="3 4">L-15889</strain>
    </source>
</reference>
<dbReference type="PROSITE" id="PS50181">
    <property type="entry name" value="FBOX"/>
    <property type="match status" value="1"/>
</dbReference>
<keyword evidence="4" id="KW-1185">Reference proteome</keyword>
<gene>
    <name evidence="3" type="ORF">DAEQUDRAFT_682638</name>
</gene>
<evidence type="ECO:0000259" key="2">
    <source>
        <dbReference type="PROSITE" id="PS50181"/>
    </source>
</evidence>
<evidence type="ECO:0000313" key="3">
    <source>
        <dbReference type="EMBL" id="KZT74586.1"/>
    </source>
</evidence>
<protein>
    <recommendedName>
        <fullName evidence="2">F-box domain-containing protein</fullName>
    </recommendedName>
</protein>
<feature type="domain" description="F-box" evidence="2">
    <location>
        <begin position="32"/>
        <end position="81"/>
    </location>
</feature>
<name>A0A165U9C7_9APHY</name>
<dbReference type="Gene3D" id="1.20.1280.50">
    <property type="match status" value="1"/>
</dbReference>
<dbReference type="Pfam" id="PF12937">
    <property type="entry name" value="F-box-like"/>
    <property type="match status" value="1"/>
</dbReference>
<dbReference type="InterPro" id="IPR036047">
    <property type="entry name" value="F-box-like_dom_sf"/>
</dbReference>
<accession>A0A165U9C7</accession>
<dbReference type="SUPFAM" id="SSF81383">
    <property type="entry name" value="F-box domain"/>
    <property type="match status" value="1"/>
</dbReference>
<dbReference type="OrthoDB" id="2526341at2759"/>
<dbReference type="AlphaFoldDB" id="A0A165U9C7"/>
<dbReference type="InterPro" id="IPR001810">
    <property type="entry name" value="F-box_dom"/>
</dbReference>
<dbReference type="Proteomes" id="UP000076727">
    <property type="component" value="Unassembled WGS sequence"/>
</dbReference>
<dbReference type="EMBL" id="KV429033">
    <property type="protein sequence ID" value="KZT74586.1"/>
    <property type="molecule type" value="Genomic_DNA"/>
</dbReference>
<evidence type="ECO:0000256" key="1">
    <source>
        <dbReference type="SAM" id="MobiDB-lite"/>
    </source>
</evidence>
<sequence>MPPKKVMRSAGSLDVKGGANADSKGQAKGGGLKDIINAPTDIIQEILQYLHPRDLLSLSWVSKSFHAFLMKRSSASIWKRSLESVHDLPPCPDKLIEPAWAALLFSPHCTSCGSTGSTVEDPYWAFYARFCMRCSDACLVSDSRWDRPFEIEPDIRSEIPTNMFNLSSRHSFLSSTYLKSEVDELVENYKKMLEAGDEEELARFIGRQILRVRKIEKHAKLCYQWAKNYARLQEAERKQLQEERFNDIISRLRLLGWGPELSFLEREKYWALWQHKQVCVPKKLTDDAWEEMREEVTDIMQKIRGAHPHLHITEKLHGRLGALTCALKVLVQCPEIQAARMTVGDIALMPEVRDIMSSPEDVKVEESDLTVLQGQMGDMITRWQSRVHDYLRSLLAQAEGTNGDGDVPSGVDPLDLATTMFRCRLCHCNWEVFYPNILHHQCLRGRHTDLPKSDVYGTYILGNIDWRSLSRTSKYPYQIQGSVVAHTPSEKARELIRLCGKDPKTVTAKEMDAMDVRFVQDAGNIMTWRAAMLHQDLAKDCGGWRLASSDEVTQAKEREEAACRELQIKWICTMCPPGSEPILSWDNGADHLETNHNVKDRDAQREHLVLHADSRAASGVFKVNLQRGSASTVVC</sequence>
<dbReference type="CDD" id="cd09917">
    <property type="entry name" value="F-box_SF"/>
    <property type="match status" value="1"/>
</dbReference>
<feature type="region of interest" description="Disordered" evidence="1">
    <location>
        <begin position="1"/>
        <end position="30"/>
    </location>
</feature>
<organism evidence="3 4">
    <name type="scientific">Daedalea quercina L-15889</name>
    <dbReference type="NCBI Taxonomy" id="1314783"/>
    <lineage>
        <taxon>Eukaryota</taxon>
        <taxon>Fungi</taxon>
        <taxon>Dikarya</taxon>
        <taxon>Basidiomycota</taxon>
        <taxon>Agaricomycotina</taxon>
        <taxon>Agaricomycetes</taxon>
        <taxon>Polyporales</taxon>
        <taxon>Fomitopsis</taxon>
    </lineage>
</organism>
<evidence type="ECO:0000313" key="4">
    <source>
        <dbReference type="Proteomes" id="UP000076727"/>
    </source>
</evidence>
<proteinExistence type="predicted"/>